<dbReference type="Proteomes" id="UP000183413">
    <property type="component" value="Unassembled WGS sequence"/>
</dbReference>
<organism evidence="10 11">
    <name type="scientific">Actinomadura madurae</name>
    <dbReference type="NCBI Taxonomy" id="1993"/>
    <lineage>
        <taxon>Bacteria</taxon>
        <taxon>Bacillati</taxon>
        <taxon>Actinomycetota</taxon>
        <taxon>Actinomycetes</taxon>
        <taxon>Streptosporangiales</taxon>
        <taxon>Thermomonosporaceae</taxon>
        <taxon>Actinomadura</taxon>
    </lineage>
</organism>
<keyword evidence="6 7" id="KW-0472">Membrane</keyword>
<keyword evidence="4 7" id="KW-0812">Transmembrane</keyword>
<dbReference type="STRING" id="1993.SAMN04489713_103621"/>
<gene>
    <name evidence="10" type="ORF">SAMN04489713_103621</name>
</gene>
<keyword evidence="3" id="KW-1003">Cell membrane</keyword>
<feature type="domain" description="ABC transmembrane type-1" evidence="9">
    <location>
        <begin position="102"/>
        <end position="278"/>
    </location>
</feature>
<comment type="similarity">
    <text evidence="7">Belongs to the binding-protein-dependent transport system permease family.</text>
</comment>
<evidence type="ECO:0000313" key="10">
    <source>
        <dbReference type="EMBL" id="SFN98659.1"/>
    </source>
</evidence>
<accession>A0A1I5DHE8</accession>
<sequence>MTTTDSTPGTDTVRPPESNRPGPLAVTRRVARGLIPIIVPLVVLALWEYAGRQRLLADGLFPPATKAAAALLVWIAGSGTTGDLVPASIYSGTWSEHVGASLVRILTGYLIGSALAVVLGLAGGVSLLARRALDPTINAIRPISITAWVPLALVLFGIGDRPAVFLTALATFFPVYINTLSGARYVEVRMIRAARMLGATRGEVIGKVVLPAALPSIAVGLRVAAAIAWTTVVIAEILGAKSGLGYVLIDSYNQFRFDYVIAAMISLGACGFLTDRLVQLAFARPLRWIGDRAH</sequence>
<dbReference type="CDD" id="cd06261">
    <property type="entry name" value="TM_PBP2"/>
    <property type="match status" value="1"/>
</dbReference>
<dbReference type="InterPro" id="IPR000515">
    <property type="entry name" value="MetI-like"/>
</dbReference>
<evidence type="ECO:0000256" key="7">
    <source>
        <dbReference type="RuleBase" id="RU363032"/>
    </source>
</evidence>
<dbReference type="GO" id="GO:0042918">
    <property type="term" value="P:alkanesulfonate transmembrane transport"/>
    <property type="evidence" value="ECO:0007669"/>
    <property type="project" value="UniProtKB-ARBA"/>
</dbReference>
<evidence type="ECO:0000256" key="1">
    <source>
        <dbReference type="ARBA" id="ARBA00004651"/>
    </source>
</evidence>
<feature type="transmembrane region" description="Helical" evidence="7">
    <location>
        <begin position="164"/>
        <end position="187"/>
    </location>
</feature>
<keyword evidence="5 7" id="KW-1133">Transmembrane helix</keyword>
<feature type="compositionally biased region" description="Low complexity" evidence="8">
    <location>
        <begin position="1"/>
        <end position="12"/>
    </location>
</feature>
<dbReference type="GO" id="GO:0005886">
    <property type="term" value="C:plasma membrane"/>
    <property type="evidence" value="ECO:0007669"/>
    <property type="project" value="UniProtKB-SubCell"/>
</dbReference>
<keyword evidence="11" id="KW-1185">Reference proteome</keyword>
<reference evidence="10 11" key="1">
    <citation type="submission" date="2016-10" db="EMBL/GenBank/DDBJ databases">
        <authorList>
            <person name="de Groot N.N."/>
        </authorList>
    </citation>
    <scope>NUCLEOTIDE SEQUENCE [LARGE SCALE GENOMIC DNA]</scope>
    <source>
        <strain evidence="10 11">DSM 43067</strain>
    </source>
</reference>
<keyword evidence="2 7" id="KW-0813">Transport</keyword>
<dbReference type="Pfam" id="PF00528">
    <property type="entry name" value="BPD_transp_1"/>
    <property type="match status" value="1"/>
</dbReference>
<evidence type="ECO:0000256" key="4">
    <source>
        <dbReference type="ARBA" id="ARBA00022692"/>
    </source>
</evidence>
<protein>
    <submittedName>
        <fullName evidence="10">NitT/TauT family transport system permease protein</fullName>
    </submittedName>
</protein>
<dbReference type="FunFam" id="1.10.3720.10:FF:000003">
    <property type="entry name" value="Aliphatic sulfonate ABC transporter permease"/>
    <property type="match status" value="1"/>
</dbReference>
<name>A0A1I5DHE8_9ACTN</name>
<comment type="subcellular location">
    <subcellularLocation>
        <location evidence="1 7">Cell membrane</location>
        <topology evidence="1 7">Multi-pass membrane protein</topology>
    </subcellularLocation>
</comment>
<evidence type="ECO:0000313" key="11">
    <source>
        <dbReference type="Proteomes" id="UP000183413"/>
    </source>
</evidence>
<dbReference type="PROSITE" id="PS50928">
    <property type="entry name" value="ABC_TM1"/>
    <property type="match status" value="1"/>
</dbReference>
<dbReference type="GeneID" id="99651148"/>
<dbReference type="InParanoid" id="A0A1I5DHE8"/>
<feature type="transmembrane region" description="Helical" evidence="7">
    <location>
        <begin position="30"/>
        <end position="47"/>
    </location>
</feature>
<feature type="transmembrane region" description="Helical" evidence="7">
    <location>
        <begin position="109"/>
        <end position="128"/>
    </location>
</feature>
<evidence type="ECO:0000256" key="6">
    <source>
        <dbReference type="ARBA" id="ARBA00023136"/>
    </source>
</evidence>
<dbReference type="PANTHER" id="PTHR30151">
    <property type="entry name" value="ALKANE SULFONATE ABC TRANSPORTER-RELATED, MEMBRANE SUBUNIT"/>
    <property type="match status" value="1"/>
</dbReference>
<proteinExistence type="inferred from homology"/>
<dbReference type="RefSeq" id="WP_021592433.1">
    <property type="nucleotide sequence ID" value="NZ_CP083237.1"/>
</dbReference>
<dbReference type="Gene3D" id="1.10.3720.10">
    <property type="entry name" value="MetI-like"/>
    <property type="match status" value="1"/>
</dbReference>
<dbReference type="OrthoDB" id="3173654at2"/>
<feature type="transmembrane region" description="Helical" evidence="7">
    <location>
        <begin position="208"/>
        <end position="239"/>
    </location>
</feature>
<evidence type="ECO:0000259" key="9">
    <source>
        <dbReference type="PROSITE" id="PS50928"/>
    </source>
</evidence>
<evidence type="ECO:0000256" key="5">
    <source>
        <dbReference type="ARBA" id="ARBA00022989"/>
    </source>
</evidence>
<dbReference type="SUPFAM" id="SSF161098">
    <property type="entry name" value="MetI-like"/>
    <property type="match status" value="1"/>
</dbReference>
<dbReference type="eggNOG" id="COG0600">
    <property type="taxonomic scope" value="Bacteria"/>
</dbReference>
<evidence type="ECO:0000256" key="3">
    <source>
        <dbReference type="ARBA" id="ARBA00022475"/>
    </source>
</evidence>
<feature type="region of interest" description="Disordered" evidence="8">
    <location>
        <begin position="1"/>
        <end position="23"/>
    </location>
</feature>
<feature type="transmembrane region" description="Helical" evidence="7">
    <location>
        <begin position="140"/>
        <end position="158"/>
    </location>
</feature>
<dbReference type="InterPro" id="IPR035906">
    <property type="entry name" value="MetI-like_sf"/>
</dbReference>
<dbReference type="EMBL" id="FOVH01000003">
    <property type="protein sequence ID" value="SFN98659.1"/>
    <property type="molecule type" value="Genomic_DNA"/>
</dbReference>
<evidence type="ECO:0000256" key="2">
    <source>
        <dbReference type="ARBA" id="ARBA00022448"/>
    </source>
</evidence>
<dbReference type="PANTHER" id="PTHR30151:SF0">
    <property type="entry name" value="ABC TRANSPORTER PERMEASE PROTEIN MJ0413-RELATED"/>
    <property type="match status" value="1"/>
</dbReference>
<feature type="transmembrane region" description="Helical" evidence="7">
    <location>
        <begin position="68"/>
        <end position="89"/>
    </location>
</feature>
<evidence type="ECO:0000256" key="8">
    <source>
        <dbReference type="SAM" id="MobiDB-lite"/>
    </source>
</evidence>
<feature type="transmembrane region" description="Helical" evidence="7">
    <location>
        <begin position="259"/>
        <end position="278"/>
    </location>
</feature>
<dbReference type="AlphaFoldDB" id="A0A1I5DHE8"/>